<dbReference type="OMA" id="LWWTPST"/>
<feature type="compositionally biased region" description="Basic and acidic residues" evidence="1">
    <location>
        <begin position="167"/>
        <end position="179"/>
    </location>
</feature>
<evidence type="ECO:0000313" key="2">
    <source>
        <dbReference type="EMBL" id="CCH60299.1"/>
    </source>
</evidence>
<keyword evidence="3" id="KW-1185">Reference proteome</keyword>
<proteinExistence type="predicted"/>
<evidence type="ECO:0000313" key="3">
    <source>
        <dbReference type="Proteomes" id="UP000002866"/>
    </source>
</evidence>
<dbReference type="EMBL" id="HE806318">
    <property type="protein sequence ID" value="CCH60299.1"/>
    <property type="molecule type" value="Genomic_DNA"/>
</dbReference>
<feature type="region of interest" description="Disordered" evidence="1">
    <location>
        <begin position="260"/>
        <end position="297"/>
    </location>
</feature>
<dbReference type="GeneID" id="14495279"/>
<accession>I2H1P7</accession>
<reference evidence="2 3" key="1">
    <citation type="journal article" date="2011" name="Proc. Natl. Acad. Sci. U.S.A.">
        <title>Evolutionary erosion of yeast sex chromosomes by mating-type switching accidents.</title>
        <authorList>
            <person name="Gordon J.L."/>
            <person name="Armisen D."/>
            <person name="Proux-Wera E."/>
            <person name="Oheigeartaigh S.S."/>
            <person name="Byrne K.P."/>
            <person name="Wolfe K.H."/>
        </authorList>
    </citation>
    <scope>NUCLEOTIDE SEQUENCE [LARGE SCALE GENOMIC DNA]</scope>
    <source>
        <strain evidence="3">ATCC 34711 / CBS 6284 / DSM 70876 / NBRC 10599 / NRRL Y-10934 / UCD 77-7</strain>
    </source>
</reference>
<dbReference type="RefSeq" id="XP_004179818.1">
    <property type="nucleotide sequence ID" value="XM_004179770.1"/>
</dbReference>
<evidence type="ECO:0000256" key="1">
    <source>
        <dbReference type="SAM" id="MobiDB-lite"/>
    </source>
</evidence>
<dbReference type="KEGG" id="tbl:TBLA_0C05030"/>
<dbReference type="AlphaFoldDB" id="I2H1P7"/>
<name>I2H1P7_HENB6</name>
<feature type="compositionally biased region" description="Low complexity" evidence="1">
    <location>
        <begin position="187"/>
        <end position="201"/>
    </location>
</feature>
<dbReference type="InParanoid" id="I2H1P7"/>
<sequence>MGTLDNFDDTTAGAVLADDSTAATDDYSEWTNTVTTAIKESWEDELVSGAKSIATKIATGAESVATKVATGAESVATKVATGAESVATKVATDAKSVATEGASKVKDTFDTTTDATYVGKSSIEDSLKVSTQASNGQFAVEPSATVVSTNANGDVTTEYLWVAASETDSKADKKHDKTETLASSNVEESITSAIESATSTKSKNDKKNSKDESETSGASSKTGLYADEPLSTLVGTNSNGETYTSMVWWLPSSEMTKLVASKTSASDDKSSDNESSTSKEKADKKTKEKSKQSSSTEFTTHVTTIKSKYVTTEHDKAKTLTTTYIDTEISAFHTVKVAMIKNDTANAADKNGVALGVGAACIAAFLL</sequence>
<dbReference type="OrthoDB" id="4070679at2759"/>
<feature type="compositionally biased region" description="Basic and acidic residues" evidence="1">
    <location>
        <begin position="265"/>
        <end position="291"/>
    </location>
</feature>
<feature type="compositionally biased region" description="Basic and acidic residues" evidence="1">
    <location>
        <begin position="202"/>
        <end position="213"/>
    </location>
</feature>
<feature type="region of interest" description="Disordered" evidence="1">
    <location>
        <begin position="167"/>
        <end position="224"/>
    </location>
</feature>
<protein>
    <submittedName>
        <fullName evidence="2">Uncharacterized protein</fullName>
    </submittedName>
</protein>
<dbReference type="HOGENOM" id="CLU_754744_0_0_1"/>
<dbReference type="Proteomes" id="UP000002866">
    <property type="component" value="Chromosome 3"/>
</dbReference>
<organism evidence="2 3">
    <name type="scientific">Henningerozyma blattae (strain ATCC 34711 / CBS 6284 / DSM 70876 / NBRC 10599 / NRRL Y-10934 / UCD 77-7)</name>
    <name type="common">Yeast</name>
    <name type="synonym">Tetrapisispora blattae</name>
    <dbReference type="NCBI Taxonomy" id="1071380"/>
    <lineage>
        <taxon>Eukaryota</taxon>
        <taxon>Fungi</taxon>
        <taxon>Dikarya</taxon>
        <taxon>Ascomycota</taxon>
        <taxon>Saccharomycotina</taxon>
        <taxon>Saccharomycetes</taxon>
        <taxon>Saccharomycetales</taxon>
        <taxon>Saccharomycetaceae</taxon>
        <taxon>Henningerozyma</taxon>
    </lineage>
</organism>
<dbReference type="eggNOG" id="ENOG502S9J5">
    <property type="taxonomic scope" value="Eukaryota"/>
</dbReference>
<gene>
    <name evidence="2" type="primary">TBLA0C05030</name>
    <name evidence="2" type="ORF">TBLA_0C05030</name>
</gene>
<dbReference type="STRING" id="1071380.I2H1P7"/>